<organism evidence="5 6">
    <name type="scientific">Pseudidiomarina maritima</name>
    <dbReference type="NCBI Taxonomy" id="519453"/>
    <lineage>
        <taxon>Bacteria</taxon>
        <taxon>Pseudomonadati</taxon>
        <taxon>Pseudomonadota</taxon>
        <taxon>Gammaproteobacteria</taxon>
        <taxon>Alteromonadales</taxon>
        <taxon>Idiomarinaceae</taxon>
        <taxon>Pseudidiomarina</taxon>
    </lineage>
</organism>
<dbReference type="SUPFAM" id="SSF160467">
    <property type="entry name" value="PH0987 N-terminal domain-like"/>
    <property type="match status" value="1"/>
</dbReference>
<reference evidence="6" key="1">
    <citation type="submission" date="2016-10" db="EMBL/GenBank/DDBJ databases">
        <authorList>
            <person name="Varghese N."/>
            <person name="Submissions S."/>
        </authorList>
    </citation>
    <scope>NUCLEOTIDE SEQUENCE [LARGE SCALE GENOMIC DNA]</scope>
    <source>
        <strain evidence="6">CGMCC 1.7285</strain>
    </source>
</reference>
<evidence type="ECO:0000256" key="3">
    <source>
        <dbReference type="ARBA" id="ARBA00022840"/>
    </source>
</evidence>
<accession>A0A1I6G8B4</accession>
<dbReference type="PANTHER" id="PTHR34698">
    <property type="entry name" value="5-OXOPROLINASE SUBUNIT B"/>
    <property type="match status" value="1"/>
</dbReference>
<dbReference type="GO" id="GO:0016787">
    <property type="term" value="F:hydrolase activity"/>
    <property type="evidence" value="ECO:0007669"/>
    <property type="project" value="UniProtKB-KW"/>
</dbReference>
<keyword evidence="6" id="KW-1185">Reference proteome</keyword>
<dbReference type="SUPFAM" id="SSF50891">
    <property type="entry name" value="Cyclophilin-like"/>
    <property type="match status" value="1"/>
</dbReference>
<dbReference type="EMBL" id="FOYU01000001">
    <property type="protein sequence ID" value="SFR38287.1"/>
    <property type="molecule type" value="Genomic_DNA"/>
</dbReference>
<dbReference type="Pfam" id="PF02682">
    <property type="entry name" value="CT_C_D"/>
    <property type="match status" value="1"/>
</dbReference>
<sequence length="244" mass="27310">MASSMQVSIEVAGIDSAMVVFEPKVNKQLNHQVHILRDMIIRAQPSWLIDVVAAYHSLMIVYDIQTTDFDRVEQWLKNQLNQLQQHKVDGHQANIHEFFVCFDAEFALDMERVCEHSCLSSSEVIERYSAETYHVYTIGFAPGFAYLGDVPEPLQVPRVDTPRTKVPAGSVAIANQQTAIYPRTSPGGWNIIGRVAGWRTQSGLQLRAGDQIRFIAVSKQRFIEIEATANVRFEGSAGSTEGQS</sequence>
<evidence type="ECO:0000256" key="1">
    <source>
        <dbReference type="ARBA" id="ARBA00022741"/>
    </source>
</evidence>
<proteinExistence type="predicted"/>
<keyword evidence="1" id="KW-0547">Nucleotide-binding</keyword>
<gene>
    <name evidence="5" type="ORF">SAMN04488070_0273</name>
</gene>
<evidence type="ECO:0000313" key="5">
    <source>
        <dbReference type="EMBL" id="SFR38287.1"/>
    </source>
</evidence>
<evidence type="ECO:0000259" key="4">
    <source>
        <dbReference type="SMART" id="SM00796"/>
    </source>
</evidence>
<name>A0A1I6G8B4_9GAMM</name>
<evidence type="ECO:0000256" key="2">
    <source>
        <dbReference type="ARBA" id="ARBA00022801"/>
    </source>
</evidence>
<dbReference type="GO" id="GO:0005524">
    <property type="term" value="F:ATP binding"/>
    <property type="evidence" value="ECO:0007669"/>
    <property type="project" value="UniProtKB-KW"/>
</dbReference>
<keyword evidence="2" id="KW-0378">Hydrolase</keyword>
<dbReference type="InterPro" id="IPR003833">
    <property type="entry name" value="CT_C_D"/>
</dbReference>
<dbReference type="SMART" id="SM00796">
    <property type="entry name" value="AHS1"/>
    <property type="match status" value="1"/>
</dbReference>
<dbReference type="Proteomes" id="UP000199424">
    <property type="component" value="Unassembled WGS sequence"/>
</dbReference>
<evidence type="ECO:0000313" key="6">
    <source>
        <dbReference type="Proteomes" id="UP000199424"/>
    </source>
</evidence>
<keyword evidence="3" id="KW-0067">ATP-binding</keyword>
<protein>
    <submittedName>
        <fullName evidence="5">Sensor histidine kinase inhibitor, KipI family</fullName>
    </submittedName>
</protein>
<dbReference type="Gene3D" id="3.30.1360.40">
    <property type="match status" value="1"/>
</dbReference>
<dbReference type="PANTHER" id="PTHR34698:SF2">
    <property type="entry name" value="5-OXOPROLINASE SUBUNIT B"/>
    <property type="match status" value="1"/>
</dbReference>
<dbReference type="InterPro" id="IPR029000">
    <property type="entry name" value="Cyclophilin-like_dom_sf"/>
</dbReference>
<feature type="domain" description="Carboxyltransferase" evidence="4">
    <location>
        <begin position="7"/>
        <end position="204"/>
    </location>
</feature>
<dbReference type="InterPro" id="IPR010016">
    <property type="entry name" value="PxpB"/>
</dbReference>
<dbReference type="AlphaFoldDB" id="A0A1I6G8B4"/>
<dbReference type="Gene3D" id="2.40.100.10">
    <property type="entry name" value="Cyclophilin-like"/>
    <property type="match status" value="1"/>
</dbReference>